<evidence type="ECO:0000256" key="1">
    <source>
        <dbReference type="ARBA" id="ARBA00007958"/>
    </source>
</evidence>
<proteinExistence type="inferred from homology"/>
<dbReference type="Proteomes" id="UP000199079">
    <property type="component" value="Unassembled WGS sequence"/>
</dbReference>
<accession>A0A1H3ICP4</accession>
<comment type="similarity">
    <text evidence="1">Belongs to the HAD-like hydrolase superfamily.</text>
</comment>
<dbReference type="InterPro" id="IPR050155">
    <property type="entry name" value="HAD-like_hydrolase_sf"/>
</dbReference>
<dbReference type="PANTHER" id="PTHR43434:SF1">
    <property type="entry name" value="PHOSPHOGLYCOLATE PHOSPHATASE"/>
    <property type="match status" value="1"/>
</dbReference>
<name>A0A1H3ICP4_9EURY</name>
<gene>
    <name evidence="2" type="ORF">SAMN05216564_10468</name>
</gene>
<evidence type="ECO:0000313" key="2">
    <source>
        <dbReference type="EMBL" id="SDY25292.1"/>
    </source>
</evidence>
<dbReference type="InterPro" id="IPR036412">
    <property type="entry name" value="HAD-like_sf"/>
</dbReference>
<reference evidence="3" key="1">
    <citation type="submission" date="2016-10" db="EMBL/GenBank/DDBJ databases">
        <authorList>
            <person name="Varghese N."/>
            <person name="Submissions S."/>
        </authorList>
    </citation>
    <scope>NUCLEOTIDE SEQUENCE [LARGE SCALE GENOMIC DNA]</scope>
    <source>
        <strain evidence="3">DC30,IBRC 10041,KCTC 4046</strain>
    </source>
</reference>
<dbReference type="EMBL" id="FNPC01000004">
    <property type="protein sequence ID" value="SDY25292.1"/>
    <property type="molecule type" value="Genomic_DNA"/>
</dbReference>
<dbReference type="GO" id="GO:0006281">
    <property type="term" value="P:DNA repair"/>
    <property type="evidence" value="ECO:0007669"/>
    <property type="project" value="TreeGrafter"/>
</dbReference>
<dbReference type="NCBIfam" id="TIGR01549">
    <property type="entry name" value="HAD-SF-IA-v1"/>
    <property type="match status" value="1"/>
</dbReference>
<dbReference type="InterPro" id="IPR006439">
    <property type="entry name" value="HAD-SF_hydro_IA"/>
</dbReference>
<dbReference type="PANTHER" id="PTHR43434">
    <property type="entry name" value="PHOSPHOGLYCOLATE PHOSPHATASE"/>
    <property type="match status" value="1"/>
</dbReference>
<keyword evidence="3" id="KW-1185">Reference proteome</keyword>
<dbReference type="SUPFAM" id="SSF56784">
    <property type="entry name" value="HAD-like"/>
    <property type="match status" value="1"/>
</dbReference>
<dbReference type="AlphaFoldDB" id="A0A1H3ICP4"/>
<protein>
    <submittedName>
        <fullName evidence="2">Haloacid dehalogenase superfamily, subfamily IA, variant 1 with third motif having Dx(3-4)D or Dx(3-4)E</fullName>
    </submittedName>
</protein>
<sequence length="224" mass="24716">MDGVILSGRGTHPGVYRAAAHDALREVGVDVRTRTPDAEKPTDTSELLEPLEAVRYSPTVDDACSRLGVDRDAWWRVRERHASRRTNARVRSGARPTYPDVDALAALSADRPLALVTNNRTATAEFVAAYCVPGRFDAVVGRQPTIESYRRRKPEPDFLKRGLTALGVESGYYVGDRETDVIAARRADLEAVVVDRPHVDLDAFAIEPDHVVDSLDRIEAVVDD</sequence>
<dbReference type="Gene3D" id="3.40.50.1000">
    <property type="entry name" value="HAD superfamily/HAD-like"/>
    <property type="match status" value="1"/>
</dbReference>
<dbReference type="Pfam" id="PF00702">
    <property type="entry name" value="Hydrolase"/>
    <property type="match status" value="1"/>
</dbReference>
<dbReference type="GO" id="GO:0008967">
    <property type="term" value="F:phosphoglycolate phosphatase activity"/>
    <property type="evidence" value="ECO:0007669"/>
    <property type="project" value="TreeGrafter"/>
</dbReference>
<evidence type="ECO:0000313" key="3">
    <source>
        <dbReference type="Proteomes" id="UP000199079"/>
    </source>
</evidence>
<dbReference type="InterPro" id="IPR023214">
    <property type="entry name" value="HAD_sf"/>
</dbReference>
<organism evidence="2 3">
    <name type="scientific">Halopenitus persicus</name>
    <dbReference type="NCBI Taxonomy" id="1048396"/>
    <lineage>
        <taxon>Archaea</taxon>
        <taxon>Methanobacteriati</taxon>
        <taxon>Methanobacteriota</taxon>
        <taxon>Stenosarchaea group</taxon>
        <taxon>Halobacteria</taxon>
        <taxon>Halobacteriales</taxon>
        <taxon>Haloferacaceae</taxon>
        <taxon>Halopenitus</taxon>
    </lineage>
</organism>